<dbReference type="Gramene" id="QL02p097446:mrna">
    <property type="protein sequence ID" value="QL02p097446:mrna"/>
    <property type="gene ID" value="QL02p097446"/>
</dbReference>
<dbReference type="AlphaFoldDB" id="A0A7N2L205"/>
<dbReference type="EnsemblPlants" id="QL02p097446:mrna">
    <property type="protein sequence ID" value="QL02p097446:mrna"/>
    <property type="gene ID" value="QL02p097446"/>
</dbReference>
<evidence type="ECO:0000256" key="3">
    <source>
        <dbReference type="ARBA" id="ARBA00022471"/>
    </source>
</evidence>
<sequence length="217" mass="25572">MRFWMHVARWVRGKSCNIGGVEKSLYFVVVLLGDGDHETGFWSKVESAIKVTIPLSQLHYCVKVCARTTSIVIFKMSPLTMMSNILGLTLIIVATLKPCYGLYLGRRHLYIRNDLENHLPLKIHCWSKDNDLGLKTLNFTQETSWSFKDNNIWGTKFECDMEFQLEGQMKRGQVVVYNNKKKIRTRECRKRCKWSVRKYGLYAFDEKDKKWDFEIPW</sequence>
<dbReference type="GO" id="GO:0005576">
    <property type="term" value="C:extracellular region"/>
    <property type="evidence" value="ECO:0007669"/>
    <property type="project" value="UniProtKB-SubCell"/>
</dbReference>
<dbReference type="PANTHER" id="PTHR31232">
    <property type="match status" value="1"/>
</dbReference>
<comment type="subcellular location">
    <subcellularLocation>
        <location evidence="1 6">Secreted</location>
    </subcellularLocation>
</comment>
<keyword evidence="7" id="KW-1133">Transmembrane helix</keyword>
<dbReference type="Proteomes" id="UP000594261">
    <property type="component" value="Chromosome 2"/>
</dbReference>
<reference evidence="9" key="1">
    <citation type="journal article" date="2016" name="G3 (Bethesda)">
        <title>First Draft Assembly and Annotation of the Genome of a California Endemic Oak Quercus lobata Nee (Fagaceae).</title>
        <authorList>
            <person name="Sork V.L."/>
            <person name="Fitz-Gibbon S.T."/>
            <person name="Puiu D."/>
            <person name="Crepeau M."/>
            <person name="Gugger P.F."/>
            <person name="Sherman R."/>
            <person name="Stevens K."/>
            <person name="Langley C.H."/>
            <person name="Pellegrini M."/>
            <person name="Salzberg S.L."/>
        </authorList>
    </citation>
    <scope>NUCLEOTIDE SEQUENCE [LARGE SCALE GENOMIC DNA]</scope>
    <source>
        <strain evidence="9">cv. SW786</strain>
    </source>
</reference>
<reference evidence="8" key="2">
    <citation type="submission" date="2021-01" db="UniProtKB">
        <authorList>
            <consortium name="EnsemblPlants"/>
        </authorList>
    </citation>
    <scope>IDENTIFICATION</scope>
</reference>
<evidence type="ECO:0000313" key="9">
    <source>
        <dbReference type="Proteomes" id="UP000594261"/>
    </source>
</evidence>
<dbReference type="InParanoid" id="A0A7N2L205"/>
<evidence type="ECO:0000313" key="8">
    <source>
        <dbReference type="EnsemblPlants" id="QL02p097446:mrna"/>
    </source>
</evidence>
<evidence type="ECO:0000256" key="2">
    <source>
        <dbReference type="ARBA" id="ARBA00005581"/>
    </source>
</evidence>
<comment type="similarity">
    <text evidence="2 6">Belongs to the plant self-incompatibility (S1) protein family.</text>
</comment>
<keyword evidence="5" id="KW-0732">Signal</keyword>
<name>A0A7N2L205_QUELO</name>
<evidence type="ECO:0000256" key="6">
    <source>
        <dbReference type="RuleBase" id="RU367044"/>
    </source>
</evidence>
<dbReference type="InterPro" id="IPR010264">
    <property type="entry name" value="Self-incomp_S1"/>
</dbReference>
<evidence type="ECO:0000256" key="7">
    <source>
        <dbReference type="SAM" id="Phobius"/>
    </source>
</evidence>
<dbReference type="PANTHER" id="PTHR31232:SF32">
    <property type="entry name" value="S-PROTEIN HOMOLOG"/>
    <property type="match status" value="1"/>
</dbReference>
<proteinExistence type="inferred from homology"/>
<protein>
    <recommendedName>
        <fullName evidence="6">S-protein homolog</fullName>
    </recommendedName>
</protein>
<keyword evidence="3 6" id="KW-0713">Self-incompatibility</keyword>
<evidence type="ECO:0000256" key="1">
    <source>
        <dbReference type="ARBA" id="ARBA00004613"/>
    </source>
</evidence>
<keyword evidence="9" id="KW-1185">Reference proteome</keyword>
<evidence type="ECO:0000256" key="4">
    <source>
        <dbReference type="ARBA" id="ARBA00022525"/>
    </source>
</evidence>
<accession>A0A7N2L205</accession>
<keyword evidence="7" id="KW-0812">Transmembrane</keyword>
<dbReference type="GO" id="GO:0060320">
    <property type="term" value="P:rejection of self pollen"/>
    <property type="evidence" value="ECO:0007669"/>
    <property type="project" value="UniProtKB-KW"/>
</dbReference>
<keyword evidence="7" id="KW-0472">Membrane</keyword>
<dbReference type="Pfam" id="PF05938">
    <property type="entry name" value="Self-incomp_S1"/>
    <property type="match status" value="1"/>
</dbReference>
<feature type="transmembrane region" description="Helical" evidence="7">
    <location>
        <begin position="85"/>
        <end position="105"/>
    </location>
</feature>
<organism evidence="8 9">
    <name type="scientific">Quercus lobata</name>
    <name type="common">Valley oak</name>
    <dbReference type="NCBI Taxonomy" id="97700"/>
    <lineage>
        <taxon>Eukaryota</taxon>
        <taxon>Viridiplantae</taxon>
        <taxon>Streptophyta</taxon>
        <taxon>Embryophyta</taxon>
        <taxon>Tracheophyta</taxon>
        <taxon>Spermatophyta</taxon>
        <taxon>Magnoliopsida</taxon>
        <taxon>eudicotyledons</taxon>
        <taxon>Gunneridae</taxon>
        <taxon>Pentapetalae</taxon>
        <taxon>rosids</taxon>
        <taxon>fabids</taxon>
        <taxon>Fagales</taxon>
        <taxon>Fagaceae</taxon>
        <taxon>Quercus</taxon>
    </lineage>
</organism>
<evidence type="ECO:0000256" key="5">
    <source>
        <dbReference type="ARBA" id="ARBA00022729"/>
    </source>
</evidence>
<keyword evidence="4 6" id="KW-0964">Secreted</keyword>